<accession>A0A9N7RA87</accession>
<dbReference type="EMBL" id="CACSLK010020742">
    <property type="protein sequence ID" value="CAA0820897.1"/>
    <property type="molecule type" value="Genomic_DNA"/>
</dbReference>
<evidence type="ECO:0000313" key="3">
    <source>
        <dbReference type="Proteomes" id="UP001153555"/>
    </source>
</evidence>
<proteinExistence type="predicted"/>
<protein>
    <submittedName>
        <fullName evidence="2">Uncharacterized protein</fullName>
    </submittedName>
</protein>
<evidence type="ECO:0000313" key="2">
    <source>
        <dbReference type="EMBL" id="CAA0820897.1"/>
    </source>
</evidence>
<keyword evidence="3" id="KW-1185">Reference proteome</keyword>
<feature type="coiled-coil region" evidence="1">
    <location>
        <begin position="5"/>
        <end position="32"/>
    </location>
</feature>
<gene>
    <name evidence="2" type="ORF">SHERM_18899</name>
</gene>
<dbReference type="Proteomes" id="UP001153555">
    <property type="component" value="Unassembled WGS sequence"/>
</dbReference>
<feature type="non-terminal residue" evidence="2">
    <location>
        <position position="1"/>
    </location>
</feature>
<sequence>AKTEAVTLSDEKKAYEAEVADLKARLAVVEQHFKTSEAKPMETEKALLEEKANHDAAHKECAETRELVGRQKDAHQAEMAKLEREKSSYGEFMYENGFQAGKDSVVAEPKSGDDAEIEVAEVGEDDEAGGPDLEIEMNTCLNLRWIIERYDAGYYDIDDLRLFLFHKLEKYGFDSEIKGMHVVADEDEQDF</sequence>
<feature type="non-terminal residue" evidence="2">
    <location>
        <position position="191"/>
    </location>
</feature>
<comment type="caution">
    <text evidence="2">The sequence shown here is derived from an EMBL/GenBank/DDBJ whole genome shotgun (WGS) entry which is preliminary data.</text>
</comment>
<name>A0A9N7RA87_STRHE</name>
<reference evidence="2" key="1">
    <citation type="submission" date="2019-12" db="EMBL/GenBank/DDBJ databases">
        <authorList>
            <person name="Scholes J."/>
        </authorList>
    </citation>
    <scope>NUCLEOTIDE SEQUENCE</scope>
</reference>
<evidence type="ECO:0000256" key="1">
    <source>
        <dbReference type="SAM" id="Coils"/>
    </source>
</evidence>
<dbReference type="AlphaFoldDB" id="A0A9N7RA87"/>
<organism evidence="2 3">
    <name type="scientific">Striga hermonthica</name>
    <name type="common">Purple witchweed</name>
    <name type="synonym">Buchnera hermonthica</name>
    <dbReference type="NCBI Taxonomy" id="68872"/>
    <lineage>
        <taxon>Eukaryota</taxon>
        <taxon>Viridiplantae</taxon>
        <taxon>Streptophyta</taxon>
        <taxon>Embryophyta</taxon>
        <taxon>Tracheophyta</taxon>
        <taxon>Spermatophyta</taxon>
        <taxon>Magnoliopsida</taxon>
        <taxon>eudicotyledons</taxon>
        <taxon>Gunneridae</taxon>
        <taxon>Pentapetalae</taxon>
        <taxon>asterids</taxon>
        <taxon>lamiids</taxon>
        <taxon>Lamiales</taxon>
        <taxon>Orobanchaceae</taxon>
        <taxon>Buchnereae</taxon>
        <taxon>Striga</taxon>
    </lineage>
</organism>
<keyword evidence="1" id="KW-0175">Coiled coil</keyword>